<dbReference type="NCBIfam" id="NF045542">
    <property type="entry name" value="Clp_rel_HeadMat"/>
    <property type="match status" value="1"/>
</dbReference>
<dbReference type="EMBL" id="RFAQ01000010">
    <property type="protein sequence ID" value="RMD02745.1"/>
    <property type="molecule type" value="Genomic_DNA"/>
</dbReference>
<sequence length="265" mass="29930">MRNKKFYEFKNVGNESLDIMVYGEIVSGGQDSKWDSTDVCFQDFKDTLDNLGNTKTVNLYINSVGGSVITTQGIIAMLQRVKNKGVVVNSYIDGLGASCASFLPMISDNIYAYNSSILMIHKPMNIVMGNADDMQSQIDILNKFEDSVMLPLYMSKAKDGVTDEQIKDMLSKETWMDATEMSNIFDITILEDDKDLTACINDKSILDNYKNIPKSLKDILMKGSKVTEKVKDKAEEERLKQIQDNKNKENQELELLKAKLLLELE</sequence>
<dbReference type="CDD" id="cd07016">
    <property type="entry name" value="S14_ClpP_1"/>
    <property type="match status" value="1"/>
</dbReference>
<dbReference type="GO" id="GO:0004176">
    <property type="term" value="F:ATP-dependent peptidase activity"/>
    <property type="evidence" value="ECO:0007669"/>
    <property type="project" value="TreeGrafter"/>
</dbReference>
<dbReference type="GO" id="GO:0006515">
    <property type="term" value="P:protein quality control for misfolded or incompletely synthesized proteins"/>
    <property type="evidence" value="ECO:0007669"/>
    <property type="project" value="TreeGrafter"/>
</dbReference>
<comment type="caution">
    <text evidence="5">The sequence shown here is derived from an EMBL/GenBank/DDBJ whole genome shotgun (WGS) entry which is preliminary data.</text>
</comment>
<evidence type="ECO:0000256" key="3">
    <source>
        <dbReference type="ARBA" id="ARBA00022825"/>
    </source>
</evidence>
<dbReference type="SUPFAM" id="SSF52096">
    <property type="entry name" value="ClpP/crotonase"/>
    <property type="match status" value="1"/>
</dbReference>
<dbReference type="PANTHER" id="PTHR10381">
    <property type="entry name" value="ATP-DEPENDENT CLP PROTEASE PROTEOLYTIC SUBUNIT"/>
    <property type="match status" value="1"/>
</dbReference>
<keyword evidence="2" id="KW-0378">Hydrolase</keyword>
<dbReference type="InterPro" id="IPR023562">
    <property type="entry name" value="ClpP/TepA"/>
</dbReference>
<keyword evidence="4" id="KW-0175">Coiled coil</keyword>
<keyword evidence="1 5" id="KW-0645">Protease</keyword>
<evidence type="ECO:0000313" key="5">
    <source>
        <dbReference type="EMBL" id="RMD02745.1"/>
    </source>
</evidence>
<accession>A0A3M0SXW1</accession>
<dbReference type="AlphaFoldDB" id="A0A3M0SXW1"/>
<feature type="coiled-coil region" evidence="4">
    <location>
        <begin position="231"/>
        <end position="263"/>
    </location>
</feature>
<proteinExistence type="predicted"/>
<protein>
    <submittedName>
        <fullName evidence="5">Clp protease ClpP</fullName>
    </submittedName>
</protein>
<dbReference type="PANTHER" id="PTHR10381:SF70">
    <property type="entry name" value="ATP-DEPENDENT CLP PROTEASE PROTEOLYTIC SUBUNIT"/>
    <property type="match status" value="1"/>
</dbReference>
<dbReference type="Proteomes" id="UP000277999">
    <property type="component" value="Unassembled WGS sequence"/>
</dbReference>
<keyword evidence="3" id="KW-0720">Serine protease</keyword>
<dbReference type="RefSeq" id="WP_122058134.1">
    <property type="nucleotide sequence ID" value="NZ_RFAQ01000010.1"/>
</dbReference>
<dbReference type="Gene3D" id="3.90.226.10">
    <property type="entry name" value="2-enoyl-CoA Hydratase, Chain A, domain 1"/>
    <property type="match status" value="1"/>
</dbReference>
<evidence type="ECO:0000256" key="4">
    <source>
        <dbReference type="SAM" id="Coils"/>
    </source>
</evidence>
<evidence type="ECO:0000256" key="1">
    <source>
        <dbReference type="ARBA" id="ARBA00022670"/>
    </source>
</evidence>
<reference evidence="5 6" key="1">
    <citation type="submission" date="2018-10" db="EMBL/GenBank/DDBJ databases">
        <title>Genome-centric metagenomics revealed C2 chemical producing, CO utilizing Clostridium with novel acetogenic gene cluster.</title>
        <authorList>
            <person name="Kang H."/>
            <person name="Park B."/>
            <person name="Choi I.G."/>
            <person name="Chang I.S."/>
        </authorList>
    </citation>
    <scope>NUCLEOTIDE SEQUENCE [LARGE SCALE GENOMIC DNA]</scope>
    <source>
        <strain evidence="5 6">H21-9</strain>
    </source>
</reference>
<gene>
    <name evidence="5" type="ORF">D9O40_05440</name>
</gene>
<name>A0A3M0SXW1_9CLOT</name>
<evidence type="ECO:0000313" key="6">
    <source>
        <dbReference type="Proteomes" id="UP000277999"/>
    </source>
</evidence>
<dbReference type="InterPro" id="IPR029045">
    <property type="entry name" value="ClpP/crotonase-like_dom_sf"/>
</dbReference>
<organism evidence="5 6">
    <name type="scientific">Clostridium autoethanogenum</name>
    <dbReference type="NCBI Taxonomy" id="84023"/>
    <lineage>
        <taxon>Bacteria</taxon>
        <taxon>Bacillati</taxon>
        <taxon>Bacillota</taxon>
        <taxon>Clostridia</taxon>
        <taxon>Eubacteriales</taxon>
        <taxon>Clostridiaceae</taxon>
        <taxon>Clostridium</taxon>
    </lineage>
</organism>
<dbReference type="GO" id="GO:0009368">
    <property type="term" value="C:endopeptidase Clp complex"/>
    <property type="evidence" value="ECO:0007669"/>
    <property type="project" value="TreeGrafter"/>
</dbReference>
<evidence type="ECO:0000256" key="2">
    <source>
        <dbReference type="ARBA" id="ARBA00022801"/>
    </source>
</evidence>
<dbReference type="GO" id="GO:0051117">
    <property type="term" value="F:ATPase binding"/>
    <property type="evidence" value="ECO:0007669"/>
    <property type="project" value="TreeGrafter"/>
</dbReference>
<dbReference type="Pfam" id="PF00574">
    <property type="entry name" value="CLP_protease"/>
    <property type="match status" value="1"/>
</dbReference>
<dbReference type="GO" id="GO:0004252">
    <property type="term" value="F:serine-type endopeptidase activity"/>
    <property type="evidence" value="ECO:0007669"/>
    <property type="project" value="TreeGrafter"/>
</dbReference>